<feature type="domain" description="Roadblock/LAMTOR2" evidence="2">
    <location>
        <begin position="33"/>
        <end position="121"/>
    </location>
</feature>
<organism evidence="3 4">
    <name type="scientific">Actinophytocola oryzae</name>
    <dbReference type="NCBI Taxonomy" id="502181"/>
    <lineage>
        <taxon>Bacteria</taxon>
        <taxon>Bacillati</taxon>
        <taxon>Actinomycetota</taxon>
        <taxon>Actinomycetes</taxon>
        <taxon>Pseudonocardiales</taxon>
        <taxon>Pseudonocardiaceae</taxon>
    </lineage>
</organism>
<dbReference type="Pfam" id="PF03259">
    <property type="entry name" value="Robl_LC7"/>
    <property type="match status" value="1"/>
</dbReference>
<dbReference type="Proteomes" id="UP000294927">
    <property type="component" value="Unassembled WGS sequence"/>
</dbReference>
<gene>
    <name evidence="3" type="ORF">CLV71_101346</name>
</gene>
<accession>A0A4R7W5F5</accession>
<dbReference type="RefSeq" id="WP_133900747.1">
    <property type="nucleotide sequence ID" value="NZ_SOCP01000001.1"/>
</dbReference>
<evidence type="ECO:0000313" key="3">
    <source>
        <dbReference type="EMBL" id="TDV57475.1"/>
    </source>
</evidence>
<dbReference type="EMBL" id="SOCP01000001">
    <property type="protein sequence ID" value="TDV57475.1"/>
    <property type="molecule type" value="Genomic_DNA"/>
</dbReference>
<dbReference type="SMART" id="SM00960">
    <property type="entry name" value="Robl_LC7"/>
    <property type="match status" value="1"/>
</dbReference>
<evidence type="ECO:0000256" key="1">
    <source>
        <dbReference type="SAM" id="MobiDB-lite"/>
    </source>
</evidence>
<feature type="compositionally biased region" description="Polar residues" evidence="1">
    <location>
        <begin position="13"/>
        <end position="25"/>
    </location>
</feature>
<reference evidence="3 4" key="1">
    <citation type="submission" date="2019-03" db="EMBL/GenBank/DDBJ databases">
        <title>Genomic Encyclopedia of Archaeal and Bacterial Type Strains, Phase II (KMG-II): from individual species to whole genera.</title>
        <authorList>
            <person name="Goeker M."/>
        </authorList>
    </citation>
    <scope>NUCLEOTIDE SEQUENCE [LARGE SCALE GENOMIC DNA]</scope>
    <source>
        <strain evidence="3 4">DSM 45499</strain>
    </source>
</reference>
<sequence length="157" mass="16574">MSDAARLPRRRVSSASGDMTRSTRGGQADLSVVDDALRSVSGKDANIYGMLVASADGLVLATDTRDIHVETVAAMAAAAASIAIQFTSQADIGDSRASIFEGATGYVAVFPVEPSVLLVVFGQKDLTMGMFNIAARNALAALQEAIRRRRMIKAREI</sequence>
<comment type="caution">
    <text evidence="3">The sequence shown here is derived from an EMBL/GenBank/DDBJ whole genome shotgun (WGS) entry which is preliminary data.</text>
</comment>
<proteinExistence type="predicted"/>
<dbReference type="OrthoDB" id="3689598at2"/>
<feature type="region of interest" description="Disordered" evidence="1">
    <location>
        <begin position="1"/>
        <end position="25"/>
    </location>
</feature>
<evidence type="ECO:0000313" key="4">
    <source>
        <dbReference type="Proteomes" id="UP000294927"/>
    </source>
</evidence>
<dbReference type="Gene3D" id="3.30.450.30">
    <property type="entry name" value="Dynein light chain 2a, cytoplasmic"/>
    <property type="match status" value="1"/>
</dbReference>
<keyword evidence="4" id="KW-1185">Reference proteome</keyword>
<dbReference type="AlphaFoldDB" id="A0A4R7W5F5"/>
<dbReference type="InterPro" id="IPR004942">
    <property type="entry name" value="Roadblock/LAMTOR2_dom"/>
</dbReference>
<dbReference type="SUPFAM" id="SSF103196">
    <property type="entry name" value="Roadblock/LC7 domain"/>
    <property type="match status" value="1"/>
</dbReference>
<name>A0A4R7W5F5_9PSEU</name>
<protein>
    <submittedName>
        <fullName evidence="3">Putative regulator of Ras-like GTPase activity (Roadblock/LC7/MglB family)</fullName>
    </submittedName>
</protein>
<evidence type="ECO:0000259" key="2">
    <source>
        <dbReference type="SMART" id="SM00960"/>
    </source>
</evidence>